<dbReference type="InterPro" id="IPR020846">
    <property type="entry name" value="MFS_dom"/>
</dbReference>
<evidence type="ECO:0000256" key="6">
    <source>
        <dbReference type="SAM" id="Phobius"/>
    </source>
</evidence>
<feature type="transmembrane region" description="Helical" evidence="6">
    <location>
        <begin position="63"/>
        <end position="85"/>
    </location>
</feature>
<accession>A0AA35M065</accession>
<feature type="region of interest" description="Disordered" evidence="5">
    <location>
        <begin position="1"/>
        <end position="30"/>
    </location>
</feature>
<evidence type="ECO:0000313" key="8">
    <source>
        <dbReference type="EMBL" id="CAI6086868.1"/>
    </source>
</evidence>
<evidence type="ECO:0000313" key="9">
    <source>
        <dbReference type="Proteomes" id="UP001160390"/>
    </source>
</evidence>
<dbReference type="EMBL" id="CABFNP030000789">
    <property type="protein sequence ID" value="CAI6086868.1"/>
    <property type="molecule type" value="Genomic_DNA"/>
</dbReference>
<keyword evidence="2 6" id="KW-0812">Transmembrane</keyword>
<evidence type="ECO:0000256" key="4">
    <source>
        <dbReference type="ARBA" id="ARBA00023136"/>
    </source>
</evidence>
<comment type="caution">
    <text evidence="8">The sequence shown here is derived from an EMBL/GenBank/DDBJ whole genome shotgun (WGS) entry which is preliminary data.</text>
</comment>
<feature type="compositionally biased region" description="Polar residues" evidence="5">
    <location>
        <begin position="1"/>
        <end position="17"/>
    </location>
</feature>
<feature type="transmembrane region" description="Helical" evidence="6">
    <location>
        <begin position="100"/>
        <end position="119"/>
    </location>
</feature>
<dbReference type="GO" id="GO:0022857">
    <property type="term" value="F:transmembrane transporter activity"/>
    <property type="evidence" value="ECO:0007669"/>
    <property type="project" value="InterPro"/>
</dbReference>
<dbReference type="SUPFAM" id="SSF103473">
    <property type="entry name" value="MFS general substrate transporter"/>
    <property type="match status" value="1"/>
</dbReference>
<keyword evidence="3 6" id="KW-1133">Transmembrane helix</keyword>
<proteinExistence type="predicted"/>
<dbReference type="PANTHER" id="PTHR23502">
    <property type="entry name" value="MAJOR FACILITATOR SUPERFAMILY"/>
    <property type="match status" value="1"/>
</dbReference>
<comment type="subcellular location">
    <subcellularLocation>
        <location evidence="1">Membrane</location>
        <topology evidence="1">Multi-pass membrane protein</topology>
    </subcellularLocation>
</comment>
<dbReference type="Gene3D" id="1.20.1720.10">
    <property type="entry name" value="Multidrug resistance protein D"/>
    <property type="match status" value="1"/>
</dbReference>
<dbReference type="GO" id="GO:0005886">
    <property type="term" value="C:plasma membrane"/>
    <property type="evidence" value="ECO:0007669"/>
    <property type="project" value="TreeGrafter"/>
</dbReference>
<evidence type="ECO:0000256" key="3">
    <source>
        <dbReference type="ARBA" id="ARBA00022989"/>
    </source>
</evidence>
<sequence length="131" mass="14391">MATPSSSFVDSQTLSPQNEDKRPQPSVSENIESVNIDGVRHQHVVFSQDDPENPKNWPKSRKWYCTMVIALTCFVVAFSSAVITADVKGVVDEFAVSEEVALVSISIFVVGFGIGPMVFSPLSEIFGRRII</sequence>
<dbReference type="PANTHER" id="PTHR23502:SF48">
    <property type="entry name" value="MULTIDRUG TRANSPORTER, PUTATIVE (AFU_ORTHOLOGUE AFUA_5G02700)-RELATED"/>
    <property type="match status" value="1"/>
</dbReference>
<evidence type="ECO:0000256" key="5">
    <source>
        <dbReference type="SAM" id="MobiDB-lite"/>
    </source>
</evidence>
<feature type="domain" description="Major facilitator superfamily (MFS) profile" evidence="7">
    <location>
        <begin position="65"/>
        <end position="131"/>
    </location>
</feature>
<evidence type="ECO:0000256" key="1">
    <source>
        <dbReference type="ARBA" id="ARBA00004141"/>
    </source>
</evidence>
<dbReference type="Proteomes" id="UP001160390">
    <property type="component" value="Unassembled WGS sequence"/>
</dbReference>
<evidence type="ECO:0000256" key="2">
    <source>
        <dbReference type="ARBA" id="ARBA00022692"/>
    </source>
</evidence>
<protein>
    <recommendedName>
        <fullName evidence="7">Major facilitator superfamily (MFS) profile domain-containing protein</fullName>
    </recommendedName>
</protein>
<keyword evidence="4 6" id="KW-0472">Membrane</keyword>
<evidence type="ECO:0000259" key="7">
    <source>
        <dbReference type="PROSITE" id="PS50850"/>
    </source>
</evidence>
<name>A0AA35M065_9HYPO</name>
<gene>
    <name evidence="8" type="ORF">CCHLO57077_00009860</name>
</gene>
<dbReference type="AlphaFoldDB" id="A0AA35M065"/>
<dbReference type="PROSITE" id="PS50850">
    <property type="entry name" value="MFS"/>
    <property type="match status" value="1"/>
</dbReference>
<organism evidence="8 9">
    <name type="scientific">Clonostachys chloroleuca</name>
    <dbReference type="NCBI Taxonomy" id="1926264"/>
    <lineage>
        <taxon>Eukaryota</taxon>
        <taxon>Fungi</taxon>
        <taxon>Dikarya</taxon>
        <taxon>Ascomycota</taxon>
        <taxon>Pezizomycotina</taxon>
        <taxon>Sordariomycetes</taxon>
        <taxon>Hypocreomycetidae</taxon>
        <taxon>Hypocreales</taxon>
        <taxon>Bionectriaceae</taxon>
        <taxon>Clonostachys</taxon>
    </lineage>
</organism>
<reference evidence="8" key="1">
    <citation type="submission" date="2023-01" db="EMBL/GenBank/DDBJ databases">
        <authorList>
            <person name="Piombo E."/>
        </authorList>
    </citation>
    <scope>NUCLEOTIDE SEQUENCE</scope>
</reference>
<dbReference type="InterPro" id="IPR036259">
    <property type="entry name" value="MFS_trans_sf"/>
</dbReference>
<keyword evidence="9" id="KW-1185">Reference proteome</keyword>